<evidence type="ECO:0000313" key="2">
    <source>
        <dbReference type="EMBL" id="RPD97830.1"/>
    </source>
</evidence>
<accession>A0A3N4NZW9</accession>
<organism evidence="2 3">
    <name type="scientific">Candidatus Pantoea deserta</name>
    <dbReference type="NCBI Taxonomy" id="1869313"/>
    <lineage>
        <taxon>Bacteria</taxon>
        <taxon>Pseudomonadati</taxon>
        <taxon>Pseudomonadota</taxon>
        <taxon>Gammaproteobacteria</taxon>
        <taxon>Enterobacterales</taxon>
        <taxon>Erwiniaceae</taxon>
        <taxon>Pantoea</taxon>
    </lineage>
</organism>
<comment type="caution">
    <text evidence="2">The sequence shown here is derived from an EMBL/GenBank/DDBJ whole genome shotgun (WGS) entry which is preliminary data.</text>
</comment>
<dbReference type="Proteomes" id="UP000281332">
    <property type="component" value="Unassembled WGS sequence"/>
</dbReference>
<keyword evidence="3" id="KW-1185">Reference proteome</keyword>
<reference evidence="2 3" key="1">
    <citation type="submission" date="2018-11" db="EMBL/GenBank/DDBJ databases">
        <title>Whole genome sequencing of Pantoea sp. RIT388.</title>
        <authorList>
            <person name="Gan H.M."/>
            <person name="Hudson A.O."/>
        </authorList>
    </citation>
    <scope>NUCLEOTIDE SEQUENCE [LARGE SCALE GENOMIC DNA]</scope>
    <source>
        <strain evidence="2 3">RIT388</strain>
    </source>
</reference>
<dbReference type="AlphaFoldDB" id="A0A3N4NZW9"/>
<gene>
    <name evidence="2" type="ORF">BBB56_16675</name>
</gene>
<dbReference type="EMBL" id="RMVG01000014">
    <property type="protein sequence ID" value="RPD97830.1"/>
    <property type="molecule type" value="Genomic_DNA"/>
</dbReference>
<protein>
    <recommendedName>
        <fullName evidence="4">Secreted protein</fullName>
    </recommendedName>
</protein>
<evidence type="ECO:0000256" key="1">
    <source>
        <dbReference type="SAM" id="SignalP"/>
    </source>
</evidence>
<evidence type="ECO:0000313" key="3">
    <source>
        <dbReference type="Proteomes" id="UP000281332"/>
    </source>
</evidence>
<name>A0A3N4NZW9_9GAMM</name>
<proteinExistence type="predicted"/>
<keyword evidence="1" id="KW-0732">Signal</keyword>
<evidence type="ECO:0008006" key="4">
    <source>
        <dbReference type="Google" id="ProtNLM"/>
    </source>
</evidence>
<feature type="signal peptide" evidence="1">
    <location>
        <begin position="1"/>
        <end position="24"/>
    </location>
</feature>
<feature type="chain" id="PRO_5018147286" description="Secreted protein" evidence="1">
    <location>
        <begin position="25"/>
        <end position="66"/>
    </location>
</feature>
<sequence length="66" mass="7842">MFFLSRRQRFFALFLCVFCSVYSAAERCWNQANRRKPDREVAGMPKGGLADAFYRDHWRGQWPHGV</sequence>